<dbReference type="OrthoDB" id="2534923at2759"/>
<evidence type="ECO:0000256" key="1">
    <source>
        <dbReference type="SAM" id="MobiDB-lite"/>
    </source>
</evidence>
<keyword evidence="3" id="KW-1185">Reference proteome</keyword>
<accession>G4TY03</accession>
<organism evidence="2 3">
    <name type="scientific">Serendipita indica (strain DSM 11827)</name>
    <name type="common">Root endophyte fungus</name>
    <name type="synonym">Piriformospora indica</name>
    <dbReference type="NCBI Taxonomy" id="1109443"/>
    <lineage>
        <taxon>Eukaryota</taxon>
        <taxon>Fungi</taxon>
        <taxon>Dikarya</taxon>
        <taxon>Basidiomycota</taxon>
        <taxon>Agaricomycotina</taxon>
        <taxon>Agaricomycetes</taxon>
        <taxon>Sebacinales</taxon>
        <taxon>Serendipitaceae</taxon>
        <taxon>Serendipita</taxon>
    </lineage>
</organism>
<dbReference type="EMBL" id="CAFZ01000644">
    <property type="protein sequence ID" value="CCA76196.1"/>
    <property type="molecule type" value="Genomic_DNA"/>
</dbReference>
<feature type="compositionally biased region" description="Polar residues" evidence="1">
    <location>
        <begin position="295"/>
        <end position="320"/>
    </location>
</feature>
<dbReference type="InParanoid" id="G4TY03"/>
<dbReference type="OMA" id="LATYREM"/>
<protein>
    <submittedName>
        <fullName evidence="2">Uncharacterized protein</fullName>
    </submittedName>
</protein>
<comment type="caution">
    <text evidence="2">The sequence shown here is derived from an EMBL/GenBank/DDBJ whole genome shotgun (WGS) entry which is preliminary data.</text>
</comment>
<dbReference type="Proteomes" id="UP000007148">
    <property type="component" value="Unassembled WGS sequence"/>
</dbReference>
<reference evidence="2 3" key="1">
    <citation type="journal article" date="2011" name="PLoS Pathog.">
        <title>Endophytic Life Strategies Decoded by Genome and Transcriptome Analyses of the Mutualistic Root Symbiont Piriformospora indica.</title>
        <authorList>
            <person name="Zuccaro A."/>
            <person name="Lahrmann U."/>
            <person name="Guldener U."/>
            <person name="Langen G."/>
            <person name="Pfiffi S."/>
            <person name="Biedenkopf D."/>
            <person name="Wong P."/>
            <person name="Samans B."/>
            <person name="Grimm C."/>
            <person name="Basiewicz M."/>
            <person name="Murat C."/>
            <person name="Martin F."/>
            <person name="Kogel K.H."/>
        </authorList>
    </citation>
    <scope>NUCLEOTIDE SEQUENCE [LARGE SCALE GENOMIC DNA]</scope>
    <source>
        <strain evidence="2 3">DSM 11827</strain>
    </source>
</reference>
<proteinExistence type="predicted"/>
<gene>
    <name evidence="2" type="ORF">PIIN_10189</name>
</gene>
<dbReference type="AlphaFoldDB" id="G4TY03"/>
<feature type="region of interest" description="Disordered" evidence="1">
    <location>
        <begin position="416"/>
        <end position="455"/>
    </location>
</feature>
<name>G4TY03_SERID</name>
<evidence type="ECO:0000313" key="3">
    <source>
        <dbReference type="Proteomes" id="UP000007148"/>
    </source>
</evidence>
<dbReference type="eggNOG" id="ENOG502SBZ2">
    <property type="taxonomic scope" value="Eukaryota"/>
</dbReference>
<dbReference type="HOGENOM" id="CLU_009892_0_0_1"/>
<evidence type="ECO:0000313" key="2">
    <source>
        <dbReference type="EMBL" id="CCA76196.1"/>
    </source>
</evidence>
<sequence>MHPSSPCLLVPATSSQPVESYRPSTDTAFGRLLLSKFNNNQGAALESPAAHQLHSIPPRTKTTSGLVVDHLLWLHAQARVASARAAIEKDGPRKRAQAARAGGLHKVIHALTNTSTEKGDKFRLAFGTLVEHLFEPPSTVTKPKRPRTKVNKRSIVPDEICALSATTSPSSQKTFGLGPSWAQPLGIVGAPYHNTPSSPFDAGCPQQDRCIRHFTTGCTLCSPFSPSSSTIGAGLDTLDTSAPLYALRRRSEEYGADQASSSPSLEALAYFLRLSAYILLSMDDESTDLNMETVSASTSTDSLNSTLESGTPHGSSTDISINADMDVDEQAERSYPLRPVDVHQRLRRSFGFQFSFARDKQESTHSQSTTESTRCKPTREWYTLLADLVTRSVLEGYLVCRWKGIEHARVIFGLGSRVPPSPNADKDTKRRSIFSRRSKVDSVPDASQPEHDEDGLPSLTEAAELFFGVGADTGALATYREMMNRRLEEFTTLPSKSPLVKHLESLARKYGFMENAEKCVDKGVVEFCEAVVQWKGLPELEQYKQARTAPASGPTTAANTAATRSSPRMSIAALIHHTSPLPCPQPEPITRFFFVPQVDKKGNETTRGTAPYHTFSLACERGTGYPRRHPGGIRFEREELSAVYGATTAFGAKAMDNTFVLGSKRPREDEDEDQGMPLKKLLVVSTGGFSS</sequence>
<feature type="region of interest" description="Disordered" evidence="1">
    <location>
        <begin position="295"/>
        <end position="321"/>
    </location>
</feature>